<dbReference type="EMBL" id="LXLT01000144">
    <property type="protein sequence ID" value="OFD68967.1"/>
    <property type="molecule type" value="Genomic_DNA"/>
</dbReference>
<sequence length="138" mass="15095">MNFTKGIKGLALTTALVGGISFLPTNTGAETLGWSEETGYVNTEENVMYSSVMYASSSPDSHRAKIDHYSPSQMNTRKVTGYTTWNGKNHYTRARFDNGGSKVAADSGRKYGYNSTSAASGWYDTTWSSLVAKTYWGL</sequence>
<evidence type="ECO:0000313" key="1">
    <source>
        <dbReference type="EMBL" id="OFD68967.1"/>
    </source>
</evidence>
<organism evidence="1 2">
    <name type="scientific">Bacillus mycoides</name>
    <dbReference type="NCBI Taxonomy" id="1405"/>
    <lineage>
        <taxon>Bacteria</taxon>
        <taxon>Bacillati</taxon>
        <taxon>Bacillota</taxon>
        <taxon>Bacilli</taxon>
        <taxon>Bacillales</taxon>
        <taxon>Bacillaceae</taxon>
        <taxon>Bacillus</taxon>
        <taxon>Bacillus cereus group</taxon>
    </lineage>
</organism>
<name>A0A1E8AYD6_BACMY</name>
<evidence type="ECO:0000313" key="2">
    <source>
        <dbReference type="Proteomes" id="UP000175706"/>
    </source>
</evidence>
<comment type="caution">
    <text evidence="1">The sequence shown here is derived from an EMBL/GenBank/DDBJ whole genome shotgun (WGS) entry which is preliminary data.</text>
</comment>
<dbReference type="RefSeq" id="WP_070145889.1">
    <property type="nucleotide sequence ID" value="NZ_LXLU01000099.1"/>
</dbReference>
<protein>
    <recommendedName>
        <fullName evidence="3">Lactococcin 972 family bacteriocin</fullName>
    </recommendedName>
</protein>
<proteinExistence type="predicted"/>
<dbReference type="Proteomes" id="UP000175706">
    <property type="component" value="Unassembled WGS sequence"/>
</dbReference>
<dbReference type="AlphaFoldDB" id="A0A1E8AYD6"/>
<reference evidence="1 2" key="1">
    <citation type="submission" date="2016-05" db="EMBL/GenBank/DDBJ databases">
        <title>Bacillus thuringiensis and Bacillus weihenstephanensis as novel biocontrol agents of wilt causing Verticillium species.</title>
        <authorList>
            <person name="Hollensteiner J."/>
            <person name="Wemheuer F."/>
            <person name="Harting R."/>
            <person name="Kolarzyk A."/>
            <person name="Diaz-Valerio S."/>
            <person name="Poehlein A."/>
            <person name="Brzuszkiewicz E."/>
            <person name="Nesemann K."/>
            <person name="Braus-Stromeyer S."/>
            <person name="Braus G."/>
            <person name="Daniel R."/>
            <person name="Liesegang H."/>
        </authorList>
    </citation>
    <scope>NUCLEOTIDE SEQUENCE [LARGE SCALE GENOMIC DNA]</scope>
    <source>
        <strain evidence="1 2">GOE8</strain>
    </source>
</reference>
<accession>A0A1E8AYD6</accession>
<evidence type="ECO:0008006" key="3">
    <source>
        <dbReference type="Google" id="ProtNLM"/>
    </source>
</evidence>
<gene>
    <name evidence="1" type="ORF">BWGOE8_59400</name>
</gene>